<keyword evidence="2" id="KW-0720">Serine protease</keyword>
<evidence type="ECO:0000313" key="6">
    <source>
        <dbReference type="Proteomes" id="UP000428260"/>
    </source>
</evidence>
<dbReference type="GO" id="GO:0006508">
    <property type="term" value="P:proteolysis"/>
    <property type="evidence" value="ECO:0007669"/>
    <property type="project" value="InterPro"/>
</dbReference>
<organism evidence="5 6">
    <name type="scientific">Maribellus comscasis</name>
    <dbReference type="NCBI Taxonomy" id="2681766"/>
    <lineage>
        <taxon>Bacteria</taxon>
        <taxon>Pseudomonadati</taxon>
        <taxon>Bacteroidota</taxon>
        <taxon>Bacteroidia</taxon>
        <taxon>Marinilabiliales</taxon>
        <taxon>Prolixibacteraceae</taxon>
        <taxon>Maribellus</taxon>
    </lineage>
</organism>
<dbReference type="GO" id="GO:0004252">
    <property type="term" value="F:serine-type endopeptidase activity"/>
    <property type="evidence" value="ECO:0007669"/>
    <property type="project" value="TreeGrafter"/>
</dbReference>
<sequence length="682" mass="76315">MKKIALPLFVIFTLVSSSAFSQSESPLSSNLKITDVFDMEFISDPQISPDGNKIVYVRNFMDIMTDQYHSNLWIINSDGSNNRPLTQGNQSDYAPKWSHDGSKIAFLSNQQDKKVKLYVMYLDTRETVALTNTKYTPGEINWSPDDWQLAFTKFVPAKKDNLLNIPSKPEGAKWNEPPVYIDDINYRADGRGYLKSGKKQIFTITMDGGTARQWTFSEHNHSSPVWSADSKQIYFSANLHKNHELEPLNTEIYQLHLETGEIVALTSRFGPDDAPSVSPDGKQIAYLGFDDSFQGYQVTNLYVMKADGSGSKLLVPKLDRDINNIHWKNDGKGIYFQYADKGDDKIGFVDLANSKTETLVNGMGGLSLGRPYNAGSYSVSKNNSFAFTIGSTEHPADLGMWKDGKKSRLTKLNDDLFSFRKVGNVEEIWWNSSFDNKKIQGWIVTPPDFDPSKKYPLILEIHGGPFAMYGTSFAAEIQLFAAAGYVVLYSNPRGSTGYGQEFGNAIHHDYPNHDYDDLMSGVDAVIEKGFVDKNNLFVTGGSGGGILTAWIVGKTDRFKAAVSAKPVINWVSESLYSDIPIWATDYMFGGKPWDVPDEYFRRSPLSLVPNVKTPTMLLTGENDLRTPIGEAEQFYTALKLEEVETALVRIPGAYHGITSKPSGLVYKVASILSWFDHYKNKK</sequence>
<feature type="domain" description="Peptidase S9 prolyl oligopeptidase catalytic" evidence="4">
    <location>
        <begin position="472"/>
        <end position="680"/>
    </location>
</feature>
<gene>
    <name evidence="5" type="ORF">GM418_00495</name>
</gene>
<dbReference type="InterPro" id="IPR001375">
    <property type="entry name" value="Peptidase_S9_cat"/>
</dbReference>
<name>A0A6I6JH36_9BACT</name>
<feature type="chain" id="PRO_5026104276" evidence="3">
    <location>
        <begin position="22"/>
        <end position="682"/>
    </location>
</feature>
<dbReference type="Gene3D" id="2.120.10.30">
    <property type="entry name" value="TolB, C-terminal domain"/>
    <property type="match status" value="2"/>
</dbReference>
<dbReference type="InterPro" id="IPR011042">
    <property type="entry name" value="6-blade_b-propeller_TolB-like"/>
</dbReference>
<keyword evidence="6" id="KW-1185">Reference proteome</keyword>
<dbReference type="InterPro" id="IPR011659">
    <property type="entry name" value="WD40"/>
</dbReference>
<keyword evidence="2" id="KW-0645">Protease</keyword>
<dbReference type="EMBL" id="CP046401">
    <property type="protein sequence ID" value="QGY42185.1"/>
    <property type="molecule type" value="Genomic_DNA"/>
</dbReference>
<reference evidence="5 6" key="1">
    <citation type="submission" date="2019-11" db="EMBL/GenBank/DDBJ databases">
        <authorList>
            <person name="Zheng R.K."/>
            <person name="Sun C.M."/>
        </authorList>
    </citation>
    <scope>NUCLEOTIDE SEQUENCE [LARGE SCALE GENOMIC DNA]</scope>
    <source>
        <strain evidence="5 6">WC007</strain>
    </source>
</reference>
<evidence type="ECO:0000313" key="5">
    <source>
        <dbReference type="EMBL" id="QGY42185.1"/>
    </source>
</evidence>
<evidence type="ECO:0000256" key="3">
    <source>
        <dbReference type="SAM" id="SignalP"/>
    </source>
</evidence>
<dbReference type="PANTHER" id="PTHR42776:SF27">
    <property type="entry name" value="DIPEPTIDYL PEPTIDASE FAMILY MEMBER 6"/>
    <property type="match status" value="1"/>
</dbReference>
<dbReference type="Proteomes" id="UP000428260">
    <property type="component" value="Chromosome"/>
</dbReference>
<dbReference type="RefSeq" id="WP_158862111.1">
    <property type="nucleotide sequence ID" value="NZ_CP046401.1"/>
</dbReference>
<dbReference type="SUPFAM" id="SSF82171">
    <property type="entry name" value="DPP6 N-terminal domain-like"/>
    <property type="match status" value="1"/>
</dbReference>
<dbReference type="SUPFAM" id="SSF53474">
    <property type="entry name" value="alpha/beta-Hydrolases"/>
    <property type="match status" value="1"/>
</dbReference>
<dbReference type="Gene3D" id="3.40.50.1820">
    <property type="entry name" value="alpha/beta hydrolase"/>
    <property type="match status" value="1"/>
</dbReference>
<dbReference type="KEGG" id="mcos:GM418_00495"/>
<dbReference type="Pfam" id="PF07676">
    <property type="entry name" value="PD40"/>
    <property type="match status" value="3"/>
</dbReference>
<protein>
    <submittedName>
        <fullName evidence="5">Prolyl oligopeptidase family serine peptidase</fullName>
    </submittedName>
</protein>
<accession>A0A6I6JH36</accession>
<evidence type="ECO:0000259" key="4">
    <source>
        <dbReference type="Pfam" id="PF00326"/>
    </source>
</evidence>
<keyword evidence="1" id="KW-0378">Hydrolase</keyword>
<dbReference type="PANTHER" id="PTHR42776">
    <property type="entry name" value="SERINE PEPTIDASE S9 FAMILY MEMBER"/>
    <property type="match status" value="1"/>
</dbReference>
<feature type="signal peptide" evidence="3">
    <location>
        <begin position="1"/>
        <end position="21"/>
    </location>
</feature>
<proteinExistence type="predicted"/>
<evidence type="ECO:0000256" key="2">
    <source>
        <dbReference type="ARBA" id="ARBA00022825"/>
    </source>
</evidence>
<dbReference type="Pfam" id="PF00326">
    <property type="entry name" value="Peptidase_S9"/>
    <property type="match status" value="1"/>
</dbReference>
<evidence type="ECO:0000256" key="1">
    <source>
        <dbReference type="ARBA" id="ARBA00022801"/>
    </source>
</evidence>
<dbReference type="AlphaFoldDB" id="A0A6I6JH36"/>
<keyword evidence="3" id="KW-0732">Signal</keyword>
<dbReference type="InterPro" id="IPR029058">
    <property type="entry name" value="AB_hydrolase_fold"/>
</dbReference>